<evidence type="ECO:0000313" key="11">
    <source>
        <dbReference type="Ensembl" id="ENSSFOP00015013430.2"/>
    </source>
</evidence>
<dbReference type="Ensembl" id="ENSSFOT00015013597.2">
    <property type="protein sequence ID" value="ENSSFOP00015013430.2"/>
    <property type="gene ID" value="ENSSFOG00015008661.2"/>
</dbReference>
<dbReference type="Pfam" id="PF08320">
    <property type="entry name" value="PIG-X"/>
    <property type="match status" value="1"/>
</dbReference>
<feature type="signal peptide" evidence="10">
    <location>
        <begin position="1"/>
        <end position="24"/>
    </location>
</feature>
<comment type="function">
    <text evidence="10">Stabilizing subunit of the glycosylphosphatidylinositol-mannosyltransferase I complex which catalyzes the transfer of the first mannose, via an alpha-1,4 bond from a dolichol-phosphate-mannose (Dol-P-Man) to the glucosaminyl acyl phosphatidylinositol (GlcN-(acyl)PI) intermediate to generate alpha-D-Man-(1-&gt;4)-alpha-D-GlcN-(1-&gt;6)-(1-radyl,2-acyl-sn-glycero-3-phospho)-2-acyl-inositol and participates in the sixth step of the glycosylphosphatidylinositol-anchor biosynthesis. Probably acts by stabilizing the mannosyltransferase PIGM.</text>
</comment>
<keyword evidence="5" id="KW-0812">Transmembrane</keyword>
<gene>
    <name evidence="11" type="primary">PIGX</name>
    <name evidence="11" type="synonym">pigx</name>
</gene>
<keyword evidence="6 10" id="KW-0256">Endoplasmic reticulum</keyword>
<evidence type="ECO:0000256" key="2">
    <source>
        <dbReference type="ARBA" id="ARBA00004687"/>
    </source>
</evidence>
<dbReference type="Proteomes" id="UP000694397">
    <property type="component" value="Chromosome 19"/>
</dbReference>
<comment type="pathway">
    <text evidence="2 10">Glycolipid biosynthesis; glycosylphosphatidylinositol-anchor biosynthesis.</text>
</comment>
<sequence>MNAALYCSVWLSLRFLGATHSVSAAGDADCGLSEEQIQQVRVRVSREIRKSGFHRELVLSLRCGAAFPDRLRPLLVQRLPAGIYVDPYQLESLRHDGGLQLLLDSEVDLEAPAYASHGFTAFVFPTRDLRDTNSFLATVPIHGRYQRPSGSGRKWEQLLIEAPRLLLRSDPCRKLCPHPPDKLVEAPCTAHNTSTCSWLEIQHWQDQQAVSLELPVGDQSLMVPVCAGTLLVTLLCCGLIARAVWARGWD</sequence>
<dbReference type="GeneID" id="108927677"/>
<protein>
    <recommendedName>
        <fullName evidence="10">Phosphatidylinositol-glycan biosynthesis class X protein</fullName>
    </recommendedName>
</protein>
<evidence type="ECO:0000256" key="4">
    <source>
        <dbReference type="ARBA" id="ARBA00022502"/>
    </source>
</evidence>
<feature type="chain" id="PRO_5034325108" description="Phosphatidylinositol-glycan biosynthesis class X protein" evidence="10">
    <location>
        <begin position="25"/>
        <end position="250"/>
    </location>
</feature>
<evidence type="ECO:0000256" key="6">
    <source>
        <dbReference type="ARBA" id="ARBA00022824"/>
    </source>
</evidence>
<evidence type="ECO:0000256" key="9">
    <source>
        <dbReference type="ARBA" id="ARBA00023180"/>
    </source>
</evidence>
<dbReference type="OrthoDB" id="5546453at2759"/>
<dbReference type="RefSeq" id="XP_018596620.2">
    <property type="nucleotide sequence ID" value="XM_018741104.2"/>
</dbReference>
<keyword evidence="10" id="KW-0732">Signal</keyword>
<dbReference type="GeneTree" id="ENSGT00390000017679"/>
<reference evidence="11 12" key="1">
    <citation type="submission" date="2019-04" db="EMBL/GenBank/DDBJ databases">
        <authorList>
            <consortium name="Wellcome Sanger Institute Data Sharing"/>
        </authorList>
    </citation>
    <scope>NUCLEOTIDE SEQUENCE [LARGE SCALE GENOMIC DNA]</scope>
</reference>
<dbReference type="PANTHER" id="PTHR28650">
    <property type="entry name" value="PHOSPHATIDYLINOSITOL-GLYCAN BIOSYNTHESIS CLASS X PROTEIN"/>
    <property type="match status" value="1"/>
</dbReference>
<evidence type="ECO:0000256" key="7">
    <source>
        <dbReference type="ARBA" id="ARBA00022989"/>
    </source>
</evidence>
<evidence type="ECO:0000256" key="1">
    <source>
        <dbReference type="ARBA" id="ARBA00004389"/>
    </source>
</evidence>
<evidence type="ECO:0000256" key="5">
    <source>
        <dbReference type="ARBA" id="ARBA00022692"/>
    </source>
</evidence>
<dbReference type="GO" id="GO:0006506">
    <property type="term" value="P:GPI anchor biosynthetic process"/>
    <property type="evidence" value="ECO:0007669"/>
    <property type="project" value="UniProtKB-UniPathway"/>
</dbReference>
<keyword evidence="12" id="KW-1185">Reference proteome</keyword>
<dbReference type="InterPro" id="IPR013233">
    <property type="entry name" value="PIG-X/PBN1"/>
</dbReference>
<comment type="similarity">
    <text evidence="3 10">Belongs to the PIGX family.</text>
</comment>
<reference evidence="11" key="3">
    <citation type="submission" date="2025-09" db="UniProtKB">
        <authorList>
            <consortium name="Ensembl"/>
        </authorList>
    </citation>
    <scope>IDENTIFICATION</scope>
</reference>
<comment type="subcellular location">
    <subcellularLocation>
        <location evidence="1 10">Endoplasmic reticulum membrane</location>
        <topology evidence="1 10">Single-pass membrane protein</topology>
    </subcellularLocation>
</comment>
<evidence type="ECO:0000256" key="10">
    <source>
        <dbReference type="RuleBase" id="RU366056"/>
    </source>
</evidence>
<keyword evidence="4 10" id="KW-0337">GPI-anchor biosynthesis</keyword>
<dbReference type="GO" id="GO:0005789">
    <property type="term" value="C:endoplasmic reticulum membrane"/>
    <property type="evidence" value="ECO:0007669"/>
    <property type="project" value="UniProtKB-SubCell"/>
</dbReference>
<evidence type="ECO:0000256" key="3">
    <source>
        <dbReference type="ARBA" id="ARBA00010345"/>
    </source>
</evidence>
<dbReference type="KEGG" id="sfm:108927677"/>
<dbReference type="SMART" id="SM00780">
    <property type="entry name" value="PIG-X"/>
    <property type="match status" value="1"/>
</dbReference>
<keyword evidence="9" id="KW-0325">Glycoprotein</keyword>
<evidence type="ECO:0000256" key="8">
    <source>
        <dbReference type="ARBA" id="ARBA00023136"/>
    </source>
</evidence>
<accession>A0A8C9RJ69</accession>
<dbReference type="CTD" id="54965"/>
<evidence type="ECO:0000313" key="12">
    <source>
        <dbReference type="Proteomes" id="UP000694397"/>
    </source>
</evidence>
<dbReference type="InterPro" id="IPR040039">
    <property type="entry name" value="PIGX"/>
</dbReference>
<name>A0A8C9RJ69_SCLFO</name>
<reference evidence="11" key="2">
    <citation type="submission" date="2025-08" db="UniProtKB">
        <authorList>
            <consortium name="Ensembl"/>
        </authorList>
    </citation>
    <scope>IDENTIFICATION</scope>
</reference>
<dbReference type="UniPathway" id="UPA00196"/>
<dbReference type="AlphaFoldDB" id="A0A8C9RJ69"/>
<organism evidence="11 12">
    <name type="scientific">Scleropages formosus</name>
    <name type="common">Asian bonytongue</name>
    <name type="synonym">Osteoglossum formosum</name>
    <dbReference type="NCBI Taxonomy" id="113540"/>
    <lineage>
        <taxon>Eukaryota</taxon>
        <taxon>Metazoa</taxon>
        <taxon>Chordata</taxon>
        <taxon>Craniata</taxon>
        <taxon>Vertebrata</taxon>
        <taxon>Euteleostomi</taxon>
        <taxon>Actinopterygii</taxon>
        <taxon>Neopterygii</taxon>
        <taxon>Teleostei</taxon>
        <taxon>Osteoglossocephala</taxon>
        <taxon>Osteoglossomorpha</taxon>
        <taxon>Osteoglossiformes</taxon>
        <taxon>Osteoglossidae</taxon>
        <taxon>Scleropages</taxon>
    </lineage>
</organism>
<keyword evidence="7" id="KW-1133">Transmembrane helix</keyword>
<proteinExistence type="inferred from homology"/>
<dbReference type="PANTHER" id="PTHR28650:SF1">
    <property type="entry name" value="PHOSPHATIDYLINOSITOL-GLYCAN BIOSYNTHESIS CLASS X PROTEIN"/>
    <property type="match status" value="1"/>
</dbReference>
<keyword evidence="8" id="KW-0472">Membrane</keyword>